<dbReference type="AlphaFoldDB" id="A0AAW4FVY4"/>
<comment type="caution">
    <text evidence="1">The sequence shown here is derived from an EMBL/GenBank/DDBJ whole genome shotgun (WGS) entry which is preliminary data.</text>
</comment>
<evidence type="ECO:0000313" key="1">
    <source>
        <dbReference type="EMBL" id="MBM3095575.1"/>
    </source>
</evidence>
<sequence>MNHNFASDAKAARLLNYDVVLNSDDPKMLAKALNVLKPDGHLVSI</sequence>
<protein>
    <submittedName>
        <fullName evidence="1">Uncharacterized protein</fullName>
    </submittedName>
</protein>
<keyword evidence="2" id="KW-1185">Reference proteome</keyword>
<dbReference type="EMBL" id="WXFA01000048">
    <property type="protein sequence ID" value="MBM3095575.1"/>
    <property type="molecule type" value="Genomic_DNA"/>
</dbReference>
<evidence type="ECO:0000313" key="2">
    <source>
        <dbReference type="Proteomes" id="UP000744980"/>
    </source>
</evidence>
<reference evidence="1 2" key="1">
    <citation type="submission" date="2020-01" db="EMBL/GenBank/DDBJ databases">
        <title>Draft genome assembly of Ensifer adhaerens T173.</title>
        <authorList>
            <person name="Craig J.E."/>
            <person name="Stinchcombe J.R."/>
        </authorList>
    </citation>
    <scope>NUCLEOTIDE SEQUENCE [LARGE SCALE GENOMIC DNA]</scope>
    <source>
        <strain evidence="1 2">T173</strain>
    </source>
</reference>
<name>A0AAW4FVY4_9HYPH</name>
<gene>
    <name evidence="1" type="ORF">GFB56_33180</name>
</gene>
<accession>A0AAW4FVY4</accession>
<proteinExistence type="predicted"/>
<dbReference type="Proteomes" id="UP000744980">
    <property type="component" value="Unassembled WGS sequence"/>
</dbReference>
<organism evidence="1 2">
    <name type="scientific">Ensifer canadensis</name>
    <dbReference type="NCBI Taxonomy" id="555315"/>
    <lineage>
        <taxon>Bacteria</taxon>
        <taxon>Pseudomonadati</taxon>
        <taxon>Pseudomonadota</taxon>
        <taxon>Alphaproteobacteria</taxon>
        <taxon>Hyphomicrobiales</taxon>
        <taxon>Rhizobiaceae</taxon>
        <taxon>Sinorhizobium/Ensifer group</taxon>
        <taxon>Ensifer</taxon>
    </lineage>
</organism>